<protein>
    <submittedName>
        <fullName evidence="2">Uncharacterized protein</fullName>
    </submittedName>
</protein>
<dbReference type="Proteomes" id="UP000015106">
    <property type="component" value="Chromosome 1"/>
</dbReference>
<feature type="compositionally biased region" description="Basic and acidic residues" evidence="1">
    <location>
        <begin position="22"/>
        <end position="38"/>
    </location>
</feature>
<evidence type="ECO:0000313" key="3">
    <source>
        <dbReference type="Proteomes" id="UP000015106"/>
    </source>
</evidence>
<name>A0A8R7JXZ4_TRIUA</name>
<accession>A0A8R7JXZ4</accession>
<organism evidence="2 3">
    <name type="scientific">Triticum urartu</name>
    <name type="common">Red wild einkorn</name>
    <name type="synonym">Crithodium urartu</name>
    <dbReference type="NCBI Taxonomy" id="4572"/>
    <lineage>
        <taxon>Eukaryota</taxon>
        <taxon>Viridiplantae</taxon>
        <taxon>Streptophyta</taxon>
        <taxon>Embryophyta</taxon>
        <taxon>Tracheophyta</taxon>
        <taxon>Spermatophyta</taxon>
        <taxon>Magnoliopsida</taxon>
        <taxon>Liliopsida</taxon>
        <taxon>Poales</taxon>
        <taxon>Poaceae</taxon>
        <taxon>BOP clade</taxon>
        <taxon>Pooideae</taxon>
        <taxon>Triticodae</taxon>
        <taxon>Triticeae</taxon>
        <taxon>Triticinae</taxon>
        <taxon>Triticum</taxon>
    </lineage>
</organism>
<reference evidence="3" key="1">
    <citation type="journal article" date="2013" name="Nature">
        <title>Draft genome of the wheat A-genome progenitor Triticum urartu.</title>
        <authorList>
            <person name="Ling H.Q."/>
            <person name="Zhao S."/>
            <person name="Liu D."/>
            <person name="Wang J."/>
            <person name="Sun H."/>
            <person name="Zhang C."/>
            <person name="Fan H."/>
            <person name="Li D."/>
            <person name="Dong L."/>
            <person name="Tao Y."/>
            <person name="Gao C."/>
            <person name="Wu H."/>
            <person name="Li Y."/>
            <person name="Cui Y."/>
            <person name="Guo X."/>
            <person name="Zheng S."/>
            <person name="Wang B."/>
            <person name="Yu K."/>
            <person name="Liang Q."/>
            <person name="Yang W."/>
            <person name="Lou X."/>
            <person name="Chen J."/>
            <person name="Feng M."/>
            <person name="Jian J."/>
            <person name="Zhang X."/>
            <person name="Luo G."/>
            <person name="Jiang Y."/>
            <person name="Liu J."/>
            <person name="Wang Z."/>
            <person name="Sha Y."/>
            <person name="Zhang B."/>
            <person name="Wu H."/>
            <person name="Tang D."/>
            <person name="Shen Q."/>
            <person name="Xue P."/>
            <person name="Zou S."/>
            <person name="Wang X."/>
            <person name="Liu X."/>
            <person name="Wang F."/>
            <person name="Yang Y."/>
            <person name="An X."/>
            <person name="Dong Z."/>
            <person name="Zhang K."/>
            <person name="Zhang X."/>
            <person name="Luo M.C."/>
            <person name="Dvorak J."/>
            <person name="Tong Y."/>
            <person name="Wang J."/>
            <person name="Yang H."/>
            <person name="Li Z."/>
            <person name="Wang D."/>
            <person name="Zhang A."/>
            <person name="Wang J."/>
        </authorList>
    </citation>
    <scope>NUCLEOTIDE SEQUENCE</scope>
    <source>
        <strain evidence="3">cv. G1812</strain>
    </source>
</reference>
<reference evidence="2" key="2">
    <citation type="submission" date="2018-03" db="EMBL/GenBank/DDBJ databases">
        <title>The Triticum urartu genome reveals the dynamic nature of wheat genome evolution.</title>
        <authorList>
            <person name="Ling H."/>
            <person name="Ma B."/>
            <person name="Shi X."/>
            <person name="Liu H."/>
            <person name="Dong L."/>
            <person name="Sun H."/>
            <person name="Cao Y."/>
            <person name="Gao Q."/>
            <person name="Zheng S."/>
            <person name="Li Y."/>
            <person name="Yu Y."/>
            <person name="Du H."/>
            <person name="Qi M."/>
            <person name="Li Y."/>
            <person name="Yu H."/>
            <person name="Cui Y."/>
            <person name="Wang N."/>
            <person name="Chen C."/>
            <person name="Wu H."/>
            <person name="Zhao Y."/>
            <person name="Zhang J."/>
            <person name="Li Y."/>
            <person name="Zhou W."/>
            <person name="Zhang B."/>
            <person name="Hu W."/>
            <person name="Eijk M."/>
            <person name="Tang J."/>
            <person name="Witsenboer H."/>
            <person name="Zhao S."/>
            <person name="Li Z."/>
            <person name="Zhang A."/>
            <person name="Wang D."/>
            <person name="Liang C."/>
        </authorList>
    </citation>
    <scope>NUCLEOTIDE SEQUENCE [LARGE SCALE GENOMIC DNA]</scope>
    <source>
        <strain evidence="2">cv. G1812</strain>
    </source>
</reference>
<dbReference type="Gramene" id="TuG1812G0100001330.01.T01">
    <property type="protein sequence ID" value="TuG1812G0100001330.01.T01.cds331665"/>
    <property type="gene ID" value="TuG1812G0100001330.01"/>
</dbReference>
<feature type="region of interest" description="Disordered" evidence="1">
    <location>
        <begin position="22"/>
        <end position="46"/>
    </location>
</feature>
<proteinExistence type="predicted"/>
<dbReference type="EnsemblPlants" id="TuG1812G0100001330.01.T01">
    <property type="protein sequence ID" value="TuG1812G0100001330.01.T01.cds331665"/>
    <property type="gene ID" value="TuG1812G0100001330.01"/>
</dbReference>
<dbReference type="AlphaFoldDB" id="A0A8R7JXZ4"/>
<evidence type="ECO:0000313" key="2">
    <source>
        <dbReference type="EnsemblPlants" id="TuG1812G0100001330.01.T01.cds331665"/>
    </source>
</evidence>
<reference evidence="2" key="3">
    <citation type="submission" date="2022-06" db="UniProtKB">
        <authorList>
            <consortium name="EnsemblPlants"/>
        </authorList>
    </citation>
    <scope>IDENTIFICATION</scope>
</reference>
<keyword evidence="3" id="KW-1185">Reference proteome</keyword>
<evidence type="ECO:0000256" key="1">
    <source>
        <dbReference type="SAM" id="MobiDB-lite"/>
    </source>
</evidence>
<sequence length="46" mass="5215">MGNKLLIHKSFTFIAEGTRETIARKDKQRNPDSIDCLKPRSRASPS</sequence>